<dbReference type="EMBL" id="PDUG01000005">
    <property type="protein sequence ID" value="PIC30792.1"/>
    <property type="molecule type" value="Genomic_DNA"/>
</dbReference>
<dbReference type="Proteomes" id="UP000230233">
    <property type="component" value="Chromosome V"/>
</dbReference>
<evidence type="ECO:0000313" key="5">
    <source>
        <dbReference type="EMBL" id="PIC30792.1"/>
    </source>
</evidence>
<dbReference type="OrthoDB" id="6380629at2759"/>
<feature type="compositionally biased region" description="Polar residues" evidence="3">
    <location>
        <begin position="175"/>
        <end position="186"/>
    </location>
</feature>
<evidence type="ECO:0000256" key="3">
    <source>
        <dbReference type="SAM" id="MobiDB-lite"/>
    </source>
</evidence>
<keyword evidence="1" id="KW-0677">Repeat</keyword>
<keyword evidence="6" id="KW-1185">Reference proteome</keyword>
<sequence>MISSELFVIGTSLLIFLSAGLFVLQTKHDLDQVWSEFDEQVQEVTVLRDATWNDLKSLANAKNIPLDRSKRQSYYEKVADSYALPPSLGVEAHAPSISPECNCNLENNNCPAGPPGPKGSPGSDGAPGESGPPGKMGINSGDVQTMYQDPGCSYCPAGEMGPPGAPGKIGPRGQRGQNGQAGTPGSNGAPGHNGELGPCGPPGPPGPVGTLGRRGMDTVREKGVRGPKGVPGPVGAVGMEGEKGNRGGLGVDGPVGPTGVQGSPGRVGPTGMPGELGVTGPDGQDALYCPCPKRVADGAGGGVYQPYKQ</sequence>
<evidence type="ECO:0000313" key="6">
    <source>
        <dbReference type="Proteomes" id="UP000230233"/>
    </source>
</evidence>
<evidence type="ECO:0008006" key="7">
    <source>
        <dbReference type="Google" id="ProtNLM"/>
    </source>
</evidence>
<keyword evidence="2" id="KW-1015">Disulfide bond</keyword>
<feature type="region of interest" description="Disordered" evidence="3">
    <location>
        <begin position="114"/>
        <end position="143"/>
    </location>
</feature>
<keyword evidence="4" id="KW-0472">Membrane</keyword>
<feature type="region of interest" description="Disordered" evidence="3">
    <location>
        <begin position="157"/>
        <end position="260"/>
    </location>
</feature>
<comment type="caution">
    <text evidence="5">The sequence shown here is derived from an EMBL/GenBank/DDBJ whole genome shotgun (WGS) entry which is preliminary data.</text>
</comment>
<dbReference type="InterPro" id="IPR008160">
    <property type="entry name" value="Collagen"/>
</dbReference>
<keyword evidence="4" id="KW-1133">Transmembrane helix</keyword>
<dbReference type="PANTHER" id="PTHR24637:SF308">
    <property type="entry name" value="COL_CUTICLE_N DOMAIN-CONTAINING PROTEIN"/>
    <property type="match status" value="1"/>
</dbReference>
<gene>
    <name evidence="5" type="primary">Cni-col-131</name>
    <name evidence="5" type="synonym">Cnig_chr_V.g21918</name>
    <name evidence="5" type="ORF">B9Z55_021918</name>
</gene>
<proteinExistence type="predicted"/>
<keyword evidence="4" id="KW-0812">Transmembrane</keyword>
<evidence type="ECO:0000256" key="1">
    <source>
        <dbReference type="ARBA" id="ARBA00022737"/>
    </source>
</evidence>
<feature type="compositionally biased region" description="Basic and acidic residues" evidence="3">
    <location>
        <begin position="214"/>
        <end position="224"/>
    </location>
</feature>
<dbReference type="AlphaFoldDB" id="A0A2G5TU46"/>
<accession>A0A2G5TU46</accession>
<dbReference type="Pfam" id="PF01391">
    <property type="entry name" value="Collagen"/>
    <property type="match status" value="1"/>
</dbReference>
<dbReference type="PANTHER" id="PTHR24637">
    <property type="entry name" value="COLLAGEN"/>
    <property type="match status" value="1"/>
</dbReference>
<organism evidence="5 6">
    <name type="scientific">Caenorhabditis nigoni</name>
    <dbReference type="NCBI Taxonomy" id="1611254"/>
    <lineage>
        <taxon>Eukaryota</taxon>
        <taxon>Metazoa</taxon>
        <taxon>Ecdysozoa</taxon>
        <taxon>Nematoda</taxon>
        <taxon>Chromadorea</taxon>
        <taxon>Rhabditida</taxon>
        <taxon>Rhabditina</taxon>
        <taxon>Rhabditomorpha</taxon>
        <taxon>Rhabditoidea</taxon>
        <taxon>Rhabditidae</taxon>
        <taxon>Peloderinae</taxon>
        <taxon>Caenorhabditis</taxon>
    </lineage>
</organism>
<reference evidence="6" key="1">
    <citation type="submission" date="2017-10" db="EMBL/GenBank/DDBJ databases">
        <title>Rapid genome shrinkage in a self-fertile nematode reveals novel sperm competition proteins.</title>
        <authorList>
            <person name="Yin D."/>
            <person name="Schwarz E.M."/>
            <person name="Thomas C.G."/>
            <person name="Felde R.L."/>
            <person name="Korf I.F."/>
            <person name="Cutter A.D."/>
            <person name="Schartner C.M."/>
            <person name="Ralston E.J."/>
            <person name="Meyer B.J."/>
            <person name="Haag E.S."/>
        </authorList>
    </citation>
    <scope>NUCLEOTIDE SEQUENCE [LARGE SCALE GENOMIC DNA]</scope>
    <source>
        <strain evidence="6">JU1422</strain>
    </source>
</reference>
<evidence type="ECO:0000256" key="2">
    <source>
        <dbReference type="ARBA" id="ARBA00023157"/>
    </source>
</evidence>
<feature type="compositionally biased region" description="Low complexity" evidence="3">
    <location>
        <begin position="227"/>
        <end position="239"/>
    </location>
</feature>
<feature type="transmembrane region" description="Helical" evidence="4">
    <location>
        <begin position="6"/>
        <end position="24"/>
    </location>
</feature>
<name>A0A2G5TU46_9PELO</name>
<evidence type="ECO:0000256" key="4">
    <source>
        <dbReference type="SAM" id="Phobius"/>
    </source>
</evidence>
<dbReference type="STRING" id="1611254.A0A2G5TU46"/>
<protein>
    <recommendedName>
        <fullName evidence="7">Nematode cuticle collagen N-terminal domain-containing protein</fullName>
    </recommendedName>
</protein>